<dbReference type="PRINTS" id="PR00679">
    <property type="entry name" value="PROHIBITIN"/>
</dbReference>
<evidence type="ECO:0000313" key="5">
    <source>
        <dbReference type="EMBL" id="OGH93875.1"/>
    </source>
</evidence>
<dbReference type="EMBL" id="MFRE01000018">
    <property type="protein sequence ID" value="OGH93875.1"/>
    <property type="molecule type" value="Genomic_DNA"/>
</dbReference>
<gene>
    <name evidence="5" type="ORF">A2538_01945</name>
</gene>
<keyword evidence="3" id="KW-0812">Transmembrane</keyword>
<sequence>MIQSEKKNLLIAVLLIFVGIISRSPVFVIIAIFIFWFWYKKNASQYGDGVGAISAIFQDIFIPKAKVINSNESKSSFNFNSNSMNDVTVKAKRAVLLAGGAVVVLLILVRAVVIVPAGYVGVFHLFGKVSDKPVYSGLNLINPLGSVEKMSIRTEDYTMSIVSTEGNKSGNDAISALTKEGLNVDLDITVLFHLIPEKASEVYRTIGMNYHEVVIRPEIRSAIREVVAQYEAKDIYSEKRGEAAVKILEALKTKIEPRGVGVEEVLLRNVALPKNLATSIESKLQAEQESQRYDFVLEKETKEAERKRIEAAGQRDAQQIITQGLTTPYLNYLYIQNLKDSKGTIYVPTNPSNGTPLFRSL</sequence>
<dbReference type="InterPro" id="IPR000163">
    <property type="entry name" value="Prohibitin"/>
</dbReference>
<dbReference type="InterPro" id="IPR036013">
    <property type="entry name" value="Band_7/SPFH_dom_sf"/>
</dbReference>
<evidence type="ECO:0000259" key="4">
    <source>
        <dbReference type="SMART" id="SM00244"/>
    </source>
</evidence>
<dbReference type="AlphaFoldDB" id="A0A1F6PCH8"/>
<dbReference type="SMART" id="SM00244">
    <property type="entry name" value="PHB"/>
    <property type="match status" value="1"/>
</dbReference>
<comment type="caution">
    <text evidence="5">The sequence shown here is derived from an EMBL/GenBank/DDBJ whole genome shotgun (WGS) entry which is preliminary data.</text>
</comment>
<proteinExistence type="predicted"/>
<keyword evidence="3" id="KW-1133">Transmembrane helix</keyword>
<accession>A0A1F6PCH8</accession>
<dbReference type="Proteomes" id="UP000178254">
    <property type="component" value="Unassembled WGS sequence"/>
</dbReference>
<dbReference type="PANTHER" id="PTHR23222:SF1">
    <property type="entry name" value="PROHIBITIN-2"/>
    <property type="match status" value="1"/>
</dbReference>
<evidence type="ECO:0000256" key="3">
    <source>
        <dbReference type="SAM" id="Phobius"/>
    </source>
</evidence>
<protein>
    <recommendedName>
        <fullName evidence="4">Band 7 domain-containing protein</fullName>
    </recommendedName>
</protein>
<feature type="transmembrane region" description="Helical" evidence="3">
    <location>
        <begin position="12"/>
        <end position="39"/>
    </location>
</feature>
<reference evidence="5 6" key="1">
    <citation type="journal article" date="2016" name="Nat. Commun.">
        <title>Thousands of microbial genomes shed light on interconnected biogeochemical processes in an aquifer system.</title>
        <authorList>
            <person name="Anantharaman K."/>
            <person name="Brown C.T."/>
            <person name="Hug L.A."/>
            <person name="Sharon I."/>
            <person name="Castelle C.J."/>
            <person name="Probst A.J."/>
            <person name="Thomas B.C."/>
            <person name="Singh A."/>
            <person name="Wilkins M.J."/>
            <person name="Karaoz U."/>
            <person name="Brodie E.L."/>
            <person name="Williams K.H."/>
            <person name="Hubbard S.S."/>
            <person name="Banfield J.F."/>
        </authorList>
    </citation>
    <scope>NUCLEOTIDE SEQUENCE [LARGE SCALE GENOMIC DNA]</scope>
</reference>
<dbReference type="STRING" id="1798709.A2538_01945"/>
<dbReference type="GO" id="GO:0016020">
    <property type="term" value="C:membrane"/>
    <property type="evidence" value="ECO:0007669"/>
    <property type="project" value="UniProtKB-SubCell"/>
</dbReference>
<dbReference type="Pfam" id="PF01145">
    <property type="entry name" value="Band_7"/>
    <property type="match status" value="1"/>
</dbReference>
<evidence type="ECO:0000256" key="1">
    <source>
        <dbReference type="ARBA" id="ARBA00004370"/>
    </source>
</evidence>
<comment type="subcellular location">
    <subcellularLocation>
        <location evidence="1">Membrane</location>
    </subcellularLocation>
</comment>
<evidence type="ECO:0000256" key="2">
    <source>
        <dbReference type="ARBA" id="ARBA00023136"/>
    </source>
</evidence>
<keyword evidence="2 3" id="KW-0472">Membrane</keyword>
<name>A0A1F6PCH8_9BACT</name>
<dbReference type="GO" id="GO:0007005">
    <property type="term" value="P:mitochondrion organization"/>
    <property type="evidence" value="ECO:0007669"/>
    <property type="project" value="TreeGrafter"/>
</dbReference>
<dbReference type="Gene3D" id="3.30.479.30">
    <property type="entry name" value="Band 7 domain"/>
    <property type="match status" value="1"/>
</dbReference>
<dbReference type="SUPFAM" id="SSF117892">
    <property type="entry name" value="Band 7/SPFH domain"/>
    <property type="match status" value="1"/>
</dbReference>
<feature type="domain" description="Band 7" evidence="4">
    <location>
        <begin position="110"/>
        <end position="284"/>
    </location>
</feature>
<evidence type="ECO:0000313" key="6">
    <source>
        <dbReference type="Proteomes" id="UP000178254"/>
    </source>
</evidence>
<dbReference type="InterPro" id="IPR001107">
    <property type="entry name" value="Band_7"/>
</dbReference>
<organism evidence="5 6">
    <name type="scientific">Candidatus Magasanikbacteria bacterium RIFOXYD2_FULL_41_14</name>
    <dbReference type="NCBI Taxonomy" id="1798709"/>
    <lineage>
        <taxon>Bacteria</taxon>
        <taxon>Candidatus Magasanikiibacteriota</taxon>
    </lineage>
</organism>
<dbReference type="CDD" id="cd03401">
    <property type="entry name" value="SPFH_prohibitin"/>
    <property type="match status" value="1"/>
</dbReference>
<feature type="transmembrane region" description="Helical" evidence="3">
    <location>
        <begin position="94"/>
        <end position="122"/>
    </location>
</feature>
<dbReference type="PANTHER" id="PTHR23222">
    <property type="entry name" value="PROHIBITIN"/>
    <property type="match status" value="1"/>
</dbReference>